<accession>A0AAE3ETY6</accession>
<dbReference type="PANTHER" id="PTHR43428:SF1">
    <property type="entry name" value="ARSENATE REDUCTASE"/>
    <property type="match status" value="1"/>
</dbReference>
<dbReference type="PANTHER" id="PTHR43428">
    <property type="entry name" value="ARSENATE REDUCTASE"/>
    <property type="match status" value="1"/>
</dbReference>
<gene>
    <name evidence="1" type="ORF">K8352_09785</name>
</gene>
<dbReference type="SUPFAM" id="SSF52788">
    <property type="entry name" value="Phosphotyrosine protein phosphatases I"/>
    <property type="match status" value="1"/>
</dbReference>
<organism evidence="1 2">
    <name type="scientific">Cerina litoralis</name>
    <dbReference type="NCBI Taxonomy" id="2874477"/>
    <lineage>
        <taxon>Bacteria</taxon>
        <taxon>Pseudomonadati</taxon>
        <taxon>Bacteroidota</taxon>
        <taxon>Flavobacteriia</taxon>
        <taxon>Flavobacteriales</taxon>
        <taxon>Flavobacteriaceae</taxon>
        <taxon>Cerina</taxon>
    </lineage>
</organism>
<protein>
    <submittedName>
        <fullName evidence="1">Protein-tyrosine-phosphatase</fullName>
    </submittedName>
</protein>
<dbReference type="AlphaFoldDB" id="A0AAE3ETY6"/>
<keyword evidence="2" id="KW-1185">Reference proteome</keyword>
<name>A0AAE3ETY6_9FLAO</name>
<sequence length="204" mass="23033">MIFRPLEDTVAALDVDVISRSRRKVLRPLVDFICSKLDHQQEIRLVFVCTHNSRRSHLAQVWAQTMAHYFGVGSVVAYSGGTQATAMSPSVAKTLIATGYRVTPISSGANRVYAIKFAENEHPVMGFSKIYDHDFNPRFGFAAVMTCSQADRDCPYIEGAEKRISLPYEDPKLFDGTKEEEDKYLERSQQIAAEMHYVFSEIGR</sequence>
<proteinExistence type="predicted"/>
<dbReference type="RefSeq" id="WP_317902185.1">
    <property type="nucleotide sequence ID" value="NZ_JAIRBC010000012.1"/>
</dbReference>
<dbReference type="InterPro" id="IPR036196">
    <property type="entry name" value="Ptyr_pPase_sf"/>
</dbReference>
<dbReference type="Proteomes" id="UP001200642">
    <property type="component" value="Unassembled WGS sequence"/>
</dbReference>
<dbReference type="EMBL" id="JAIRBC010000012">
    <property type="protein sequence ID" value="MCG2461037.1"/>
    <property type="molecule type" value="Genomic_DNA"/>
</dbReference>
<evidence type="ECO:0000313" key="2">
    <source>
        <dbReference type="Proteomes" id="UP001200642"/>
    </source>
</evidence>
<evidence type="ECO:0000313" key="1">
    <source>
        <dbReference type="EMBL" id="MCG2461037.1"/>
    </source>
</evidence>
<dbReference type="Gene3D" id="3.40.50.2300">
    <property type="match status" value="1"/>
</dbReference>
<reference evidence="1" key="1">
    <citation type="submission" date="2023-02" db="EMBL/GenBank/DDBJ databases">
        <title>Genome of Flavobacteriaceae gen. nov. sp. strain F89.</title>
        <authorList>
            <person name="Wang Y."/>
        </authorList>
    </citation>
    <scope>NUCLEOTIDE SEQUENCE</scope>
    <source>
        <strain evidence="1">F89</strain>
    </source>
</reference>
<comment type="caution">
    <text evidence="1">The sequence shown here is derived from an EMBL/GenBank/DDBJ whole genome shotgun (WGS) entry which is preliminary data.</text>
</comment>